<proteinExistence type="predicted"/>
<name>A0ABM7QW39_LATCU</name>
<keyword evidence="1" id="KW-0472">Membrane</keyword>
<sequence>MNPILFIPYIATPMVIVTIAYFATSTGLVPAATVMPPWVTPPIIGGVIATVSWQGEVLAAVNLLVSVLIYLPFIKIATDMALKEEVARNQAA</sequence>
<dbReference type="EMBL" id="AP024685">
    <property type="protein sequence ID" value="BCX31145.1"/>
    <property type="molecule type" value="Genomic_DNA"/>
</dbReference>
<gene>
    <name evidence="2" type="ORF">LTWDN19_17120</name>
</gene>
<reference evidence="2 3" key="1">
    <citation type="submission" date="2021-05" db="EMBL/GenBank/DDBJ databases">
        <title>Complete Genome Sequence of Latilactobacillus sp. Strain WDN19, a High D-Aspartate-producing Lactic Acid Bacterium Isolated from a Japanese Pickle.</title>
        <authorList>
            <person name="Kajitani K."/>
            <person name="Takahashi S."/>
        </authorList>
    </citation>
    <scope>NUCLEOTIDE SEQUENCE [LARGE SCALE GENOMIC DNA]</scope>
    <source>
        <strain evidence="2 3">WDN19</strain>
    </source>
</reference>
<dbReference type="PANTHER" id="PTHR33989">
    <property type="match status" value="1"/>
</dbReference>
<evidence type="ECO:0000313" key="2">
    <source>
        <dbReference type="EMBL" id="BCX31145.1"/>
    </source>
</evidence>
<accession>A0ABM7QW39</accession>
<dbReference type="PANTHER" id="PTHR33989:SF4">
    <property type="entry name" value="PTS SYSTEM N,N'-DIACETYLCHITOBIOSE-SPECIFIC EIIC COMPONENT"/>
    <property type="match status" value="1"/>
</dbReference>
<dbReference type="InterPro" id="IPR051088">
    <property type="entry name" value="PTS_Sugar-EIIC/EIIB"/>
</dbReference>
<keyword evidence="1" id="KW-1133">Transmembrane helix</keyword>
<keyword evidence="1" id="KW-0812">Transmembrane</keyword>
<dbReference type="Proteomes" id="UP000825100">
    <property type="component" value="Chromosome"/>
</dbReference>
<evidence type="ECO:0000256" key="1">
    <source>
        <dbReference type="SAM" id="Phobius"/>
    </source>
</evidence>
<evidence type="ECO:0000313" key="3">
    <source>
        <dbReference type="Proteomes" id="UP000825100"/>
    </source>
</evidence>
<organism evidence="2 3">
    <name type="scientific">Latilactobacillus curvatus</name>
    <name type="common">Lactobacillus curvatus</name>
    <dbReference type="NCBI Taxonomy" id="28038"/>
    <lineage>
        <taxon>Bacteria</taxon>
        <taxon>Bacillati</taxon>
        <taxon>Bacillota</taxon>
        <taxon>Bacilli</taxon>
        <taxon>Lactobacillales</taxon>
        <taxon>Lactobacillaceae</taxon>
        <taxon>Latilactobacillus</taxon>
    </lineage>
</organism>
<feature type="transmembrane region" description="Helical" evidence="1">
    <location>
        <begin position="5"/>
        <end position="23"/>
    </location>
</feature>
<feature type="transmembrane region" description="Helical" evidence="1">
    <location>
        <begin position="43"/>
        <end position="73"/>
    </location>
</feature>
<keyword evidence="3" id="KW-1185">Reference proteome</keyword>
<protein>
    <submittedName>
        <fullName evidence="2">Uncharacterized protein</fullName>
    </submittedName>
</protein>